<protein>
    <submittedName>
        <fullName evidence="2">Uncharacterized protein</fullName>
    </submittedName>
</protein>
<evidence type="ECO:0000313" key="2">
    <source>
        <dbReference type="EMBL" id="KAK8083743.1"/>
    </source>
</evidence>
<dbReference type="Proteomes" id="UP001446871">
    <property type="component" value="Unassembled WGS sequence"/>
</dbReference>
<dbReference type="EMBL" id="JAQQWM010000001">
    <property type="protein sequence ID" value="KAK8083743.1"/>
    <property type="molecule type" value="Genomic_DNA"/>
</dbReference>
<keyword evidence="3" id="KW-1185">Reference proteome</keyword>
<reference evidence="2 3" key="1">
    <citation type="submission" date="2023-01" db="EMBL/GenBank/DDBJ databases">
        <title>Analysis of 21 Apiospora genomes using comparative genomics revels a genus with tremendous synthesis potential of carbohydrate active enzymes and secondary metabolites.</title>
        <authorList>
            <person name="Sorensen T."/>
        </authorList>
    </citation>
    <scope>NUCLEOTIDE SEQUENCE [LARGE SCALE GENOMIC DNA]</scope>
    <source>
        <strain evidence="2 3">CBS 83171</strain>
    </source>
</reference>
<feature type="region of interest" description="Disordered" evidence="1">
    <location>
        <begin position="1"/>
        <end position="98"/>
    </location>
</feature>
<accession>A0ABR1WJR4</accession>
<proteinExistence type="predicted"/>
<name>A0ABR1WJR4_9PEZI</name>
<comment type="caution">
    <text evidence="2">The sequence shown here is derived from an EMBL/GenBank/DDBJ whole genome shotgun (WGS) entry which is preliminary data.</text>
</comment>
<gene>
    <name evidence="2" type="ORF">PG996_002524</name>
</gene>
<evidence type="ECO:0000313" key="3">
    <source>
        <dbReference type="Proteomes" id="UP001446871"/>
    </source>
</evidence>
<organism evidence="2 3">
    <name type="scientific">Apiospora saccharicola</name>
    <dbReference type="NCBI Taxonomy" id="335842"/>
    <lineage>
        <taxon>Eukaryota</taxon>
        <taxon>Fungi</taxon>
        <taxon>Dikarya</taxon>
        <taxon>Ascomycota</taxon>
        <taxon>Pezizomycotina</taxon>
        <taxon>Sordariomycetes</taxon>
        <taxon>Xylariomycetidae</taxon>
        <taxon>Amphisphaeriales</taxon>
        <taxon>Apiosporaceae</taxon>
        <taxon>Apiospora</taxon>
    </lineage>
</organism>
<evidence type="ECO:0000256" key="1">
    <source>
        <dbReference type="SAM" id="MobiDB-lite"/>
    </source>
</evidence>
<feature type="compositionally biased region" description="Basic residues" evidence="1">
    <location>
        <begin position="8"/>
        <end position="18"/>
    </location>
</feature>
<feature type="compositionally biased region" description="Low complexity" evidence="1">
    <location>
        <begin position="82"/>
        <end position="94"/>
    </location>
</feature>
<sequence length="216" mass="23810">MSGNNTLSKRKSPTRSSRHAVQENQHTRHRPPHFVPDNIPSGLAADSSNKPTDDLAQELESMAMSGKRAGTIRDGVRDRSSSGRTSTSNRTPRSTRPDIARYALMQPQDPSKFSLTSETLEVFDREQVGNEQYPNVSHWCTGPYSPGSYPFAIAAAADLNDSMYVAEPARSHATDASWVMVAPADQKRDCFEESICGAGAIFFDMPDEPAWNEFDV</sequence>